<dbReference type="GeneID" id="110990428"/>
<dbReference type="RefSeq" id="XP_022111121.1">
    <property type="nucleotide sequence ID" value="XM_022255429.1"/>
</dbReference>
<evidence type="ECO:0000313" key="3">
    <source>
        <dbReference type="RefSeq" id="XP_022111121.1"/>
    </source>
</evidence>
<reference evidence="3" key="1">
    <citation type="submission" date="2025-08" db="UniProtKB">
        <authorList>
            <consortium name="RefSeq"/>
        </authorList>
    </citation>
    <scope>IDENTIFICATION</scope>
</reference>
<proteinExistence type="predicted"/>
<dbReference type="SUPFAM" id="SSF46689">
    <property type="entry name" value="Homeodomain-like"/>
    <property type="match status" value="1"/>
</dbReference>
<feature type="compositionally biased region" description="Polar residues" evidence="1">
    <location>
        <begin position="345"/>
        <end position="359"/>
    </location>
</feature>
<dbReference type="OrthoDB" id="10055960at2759"/>
<sequence>MWEVMDFSRTDREGASFNPLPQKVPMRYSFSIEQKRILMKHYEKGMHGQSLAYQDKIVACAQEAGVDFDIVRNWIGNMRRKRRMESAQRNPMPGIVLQHDQSVENKRRYLSTTSAFGGPQNLICHPPDGGQQPNQMGAAPRVIGPGLHNALPPGTVRNAPLAPRDPNVNQPSLGPVGIGQPGTSTAQAMFLTTPAKQELDADKSSCLVASTALQSTSHPQQLHVAGLNTTGVDRFPDETIPLVINQGSTVNQEVEEGEWRQQQIQKIMQQIQQSVHQLESLGCECVVASVIPSDGGTYITGTPVAVQYFSEIQKIQAMADYVNPTTPTSVTSDNVPNDAAEEVNDASNGQRKQPGQATNTKEEAGDRECLEARGGDHTEEEKAGKVDLDRRDGEIIHAGEEVYIVNKEHYIIGTGTLLPAPHKRIELKNTPL</sequence>
<dbReference type="Gene3D" id="1.10.10.60">
    <property type="entry name" value="Homeodomain-like"/>
    <property type="match status" value="1"/>
</dbReference>
<dbReference type="KEGG" id="aplc:110990428"/>
<evidence type="ECO:0000313" key="2">
    <source>
        <dbReference type="Proteomes" id="UP000694845"/>
    </source>
</evidence>
<protein>
    <submittedName>
        <fullName evidence="3">Uncharacterized protein LOC110990428</fullName>
    </submittedName>
</protein>
<dbReference type="OMA" id="VPMRYSF"/>
<feature type="compositionally biased region" description="Basic and acidic residues" evidence="1">
    <location>
        <begin position="360"/>
        <end position="386"/>
    </location>
</feature>
<dbReference type="Proteomes" id="UP000694845">
    <property type="component" value="Unplaced"/>
</dbReference>
<gene>
    <name evidence="3" type="primary">LOC110990428</name>
</gene>
<dbReference type="InterPro" id="IPR009057">
    <property type="entry name" value="Homeodomain-like_sf"/>
</dbReference>
<keyword evidence="2" id="KW-1185">Reference proteome</keyword>
<feature type="compositionally biased region" description="Polar residues" evidence="1">
    <location>
        <begin position="326"/>
        <end position="335"/>
    </location>
</feature>
<feature type="region of interest" description="Disordered" evidence="1">
    <location>
        <begin position="326"/>
        <end position="386"/>
    </location>
</feature>
<name>A0A8B8A5A2_ACAPL</name>
<organism evidence="2 3">
    <name type="scientific">Acanthaster planci</name>
    <name type="common">Crown-of-thorns starfish</name>
    <dbReference type="NCBI Taxonomy" id="133434"/>
    <lineage>
        <taxon>Eukaryota</taxon>
        <taxon>Metazoa</taxon>
        <taxon>Echinodermata</taxon>
        <taxon>Eleutherozoa</taxon>
        <taxon>Asterozoa</taxon>
        <taxon>Asteroidea</taxon>
        <taxon>Valvatacea</taxon>
        <taxon>Valvatida</taxon>
        <taxon>Acanthasteridae</taxon>
        <taxon>Acanthaster</taxon>
    </lineage>
</organism>
<accession>A0A8B8A5A2</accession>
<evidence type="ECO:0000256" key="1">
    <source>
        <dbReference type="SAM" id="MobiDB-lite"/>
    </source>
</evidence>
<dbReference type="AlphaFoldDB" id="A0A8B8A5A2"/>